<sequence length="159" mass="17063">MKKLAVDMGGDVAINAIMDYAQDGVLNNSLTSYADSAIMSGGLSCVNMGMMNKLEKFEIGCKNLGRIRNVSDVAFNVAGEIATTGDANITGIILKKYIGNKLCFSDPVDGATGSLYIPATDIVLPDIHGEFKIERKYESVNTRTGSLGMGWTTNFESYL</sequence>
<proteinExistence type="predicted"/>
<dbReference type="RefSeq" id="WP_152752113.1">
    <property type="nucleotide sequence ID" value="NZ_SPSE01000024.1"/>
</dbReference>
<dbReference type="EMBL" id="SPSF01000022">
    <property type="protein sequence ID" value="MPQ62303.1"/>
    <property type="molecule type" value="Genomic_DNA"/>
</dbReference>
<evidence type="ECO:0000313" key="3">
    <source>
        <dbReference type="Proteomes" id="UP000342249"/>
    </source>
</evidence>
<gene>
    <name evidence="2" type="ORF">E4V82_09255</name>
</gene>
<evidence type="ECO:0000259" key="1">
    <source>
        <dbReference type="Pfam" id="PF20148"/>
    </source>
</evidence>
<dbReference type="InterPro" id="IPR045351">
    <property type="entry name" value="DUF6531"/>
</dbReference>
<organism evidence="2 3">
    <name type="scientific">Clostridium estertheticum</name>
    <dbReference type="NCBI Taxonomy" id="238834"/>
    <lineage>
        <taxon>Bacteria</taxon>
        <taxon>Bacillati</taxon>
        <taxon>Bacillota</taxon>
        <taxon>Clostridia</taxon>
        <taxon>Eubacteriales</taxon>
        <taxon>Clostridiaceae</taxon>
        <taxon>Clostridium</taxon>
    </lineage>
</organism>
<evidence type="ECO:0000313" key="2">
    <source>
        <dbReference type="EMBL" id="MPQ62303.1"/>
    </source>
</evidence>
<feature type="non-terminal residue" evidence="2">
    <location>
        <position position="159"/>
    </location>
</feature>
<reference evidence="2 3" key="1">
    <citation type="journal article" date="2019" name="Lett. Appl. Microbiol.">
        <title>A case of 'blown pack' spoilage of vacuum-packaged pork likely associated with Clostridium estertheticum in Canada.</title>
        <authorList>
            <person name="Zhang P."/>
            <person name="Ward P."/>
            <person name="McMullen L.M."/>
            <person name="Yang X."/>
        </authorList>
    </citation>
    <scope>NUCLEOTIDE SEQUENCE [LARGE SCALE GENOMIC DNA]</scope>
    <source>
        <strain evidence="2 3">MA19</strain>
    </source>
</reference>
<dbReference type="AlphaFoldDB" id="A0A5N7IMT0"/>
<accession>A0A5N7IMT0</accession>
<dbReference type="Pfam" id="PF20148">
    <property type="entry name" value="DUF6531"/>
    <property type="match status" value="1"/>
</dbReference>
<dbReference type="Proteomes" id="UP000342249">
    <property type="component" value="Unassembled WGS sequence"/>
</dbReference>
<comment type="caution">
    <text evidence="2">The sequence shown here is derived from an EMBL/GenBank/DDBJ whole genome shotgun (WGS) entry which is preliminary data.</text>
</comment>
<protein>
    <recommendedName>
        <fullName evidence="1">DUF6531 domain-containing protein</fullName>
    </recommendedName>
</protein>
<feature type="domain" description="DUF6531" evidence="1">
    <location>
        <begin position="106"/>
        <end position="159"/>
    </location>
</feature>
<name>A0A5N7IMT0_9CLOT</name>